<proteinExistence type="predicted"/>
<sequence length="87" mass="9688">RYQFGPMRITSGFRCPNHPEERKKKRGGAHSIGHAADISYSNGSQLYILISQAPRVGMKGIGTGKSFVHLDDKHPYLDRGNGVAWTY</sequence>
<protein>
    <submittedName>
        <fullName evidence="3">D-Ala-D-Ala carboxypeptidase family metallohydrolase</fullName>
    </submittedName>
</protein>
<name>A0ABW5BKG1_9PROT</name>
<evidence type="ECO:0000313" key="4">
    <source>
        <dbReference type="Proteomes" id="UP001597294"/>
    </source>
</evidence>
<organism evidence="3 4">
    <name type="scientific">Kiloniella antarctica</name>
    <dbReference type="NCBI Taxonomy" id="1550907"/>
    <lineage>
        <taxon>Bacteria</taxon>
        <taxon>Pseudomonadati</taxon>
        <taxon>Pseudomonadota</taxon>
        <taxon>Alphaproteobacteria</taxon>
        <taxon>Rhodospirillales</taxon>
        <taxon>Kiloniellaceae</taxon>
        <taxon>Kiloniella</taxon>
    </lineage>
</organism>
<dbReference type="Proteomes" id="UP001597294">
    <property type="component" value="Unassembled WGS sequence"/>
</dbReference>
<feature type="non-terminal residue" evidence="3">
    <location>
        <position position="1"/>
    </location>
</feature>
<dbReference type="RefSeq" id="WP_380252484.1">
    <property type="nucleotide sequence ID" value="NZ_JBHUII010000006.1"/>
</dbReference>
<feature type="region of interest" description="Disordered" evidence="1">
    <location>
        <begin position="1"/>
        <end position="30"/>
    </location>
</feature>
<keyword evidence="3" id="KW-0378">Hydrolase</keyword>
<accession>A0ABW5BKG1</accession>
<dbReference type="EMBL" id="JBHUII010000006">
    <property type="protein sequence ID" value="MFD2206648.1"/>
    <property type="molecule type" value="Genomic_DNA"/>
</dbReference>
<evidence type="ECO:0000256" key="1">
    <source>
        <dbReference type="SAM" id="MobiDB-lite"/>
    </source>
</evidence>
<dbReference type="SUPFAM" id="SSF55166">
    <property type="entry name" value="Hedgehog/DD-peptidase"/>
    <property type="match status" value="1"/>
</dbReference>
<dbReference type="GO" id="GO:0004180">
    <property type="term" value="F:carboxypeptidase activity"/>
    <property type="evidence" value="ECO:0007669"/>
    <property type="project" value="UniProtKB-KW"/>
</dbReference>
<gene>
    <name evidence="3" type="ORF">ACFSKO_13525</name>
</gene>
<keyword evidence="4" id="KW-1185">Reference proteome</keyword>
<dbReference type="InterPro" id="IPR009045">
    <property type="entry name" value="Zn_M74/Hedgehog-like"/>
</dbReference>
<dbReference type="Pfam" id="PF08291">
    <property type="entry name" value="Peptidase_M15_3"/>
    <property type="match status" value="1"/>
</dbReference>
<dbReference type="InterPro" id="IPR013230">
    <property type="entry name" value="Peptidase_M15A_C"/>
</dbReference>
<keyword evidence="3" id="KW-0121">Carboxypeptidase</keyword>
<keyword evidence="3" id="KW-0645">Protease</keyword>
<evidence type="ECO:0000259" key="2">
    <source>
        <dbReference type="Pfam" id="PF08291"/>
    </source>
</evidence>
<evidence type="ECO:0000313" key="3">
    <source>
        <dbReference type="EMBL" id="MFD2206648.1"/>
    </source>
</evidence>
<reference evidence="4" key="1">
    <citation type="journal article" date="2019" name="Int. J. Syst. Evol. Microbiol.">
        <title>The Global Catalogue of Microorganisms (GCM) 10K type strain sequencing project: providing services to taxonomists for standard genome sequencing and annotation.</title>
        <authorList>
            <consortium name="The Broad Institute Genomics Platform"/>
            <consortium name="The Broad Institute Genome Sequencing Center for Infectious Disease"/>
            <person name="Wu L."/>
            <person name="Ma J."/>
        </authorList>
    </citation>
    <scope>NUCLEOTIDE SEQUENCE [LARGE SCALE GENOMIC DNA]</scope>
    <source>
        <strain evidence="4">CGMCC 4.7192</strain>
    </source>
</reference>
<feature type="domain" description="Peptidase M15A C-terminal" evidence="2">
    <location>
        <begin position="6"/>
        <end position="71"/>
    </location>
</feature>
<comment type="caution">
    <text evidence="3">The sequence shown here is derived from an EMBL/GenBank/DDBJ whole genome shotgun (WGS) entry which is preliminary data.</text>
</comment>
<dbReference type="Gene3D" id="3.30.1380.10">
    <property type="match status" value="1"/>
</dbReference>